<keyword evidence="1" id="KW-0489">Methyltransferase</keyword>
<dbReference type="Gene3D" id="3.40.50.150">
    <property type="entry name" value="Vaccinia Virus protein VP39"/>
    <property type="match status" value="1"/>
</dbReference>
<dbReference type="RefSeq" id="WP_111355246.1">
    <property type="nucleotide sequence ID" value="NZ_NHSK01000074.1"/>
</dbReference>
<organism evidence="5 6">
    <name type="scientific">Rhodoplanes elegans</name>
    <dbReference type="NCBI Taxonomy" id="29408"/>
    <lineage>
        <taxon>Bacteria</taxon>
        <taxon>Pseudomonadati</taxon>
        <taxon>Pseudomonadota</taxon>
        <taxon>Alphaproteobacteria</taxon>
        <taxon>Hyphomicrobiales</taxon>
        <taxon>Nitrobacteraceae</taxon>
        <taxon>Rhodoplanes</taxon>
    </lineage>
</organism>
<name>A0A327KST4_9BRAD</name>
<evidence type="ECO:0000313" key="5">
    <source>
        <dbReference type="EMBL" id="RAI41980.1"/>
    </source>
</evidence>
<evidence type="ECO:0000256" key="1">
    <source>
        <dbReference type="ARBA" id="ARBA00022603"/>
    </source>
</evidence>
<dbReference type="InterPro" id="IPR013216">
    <property type="entry name" value="Methyltransf_11"/>
</dbReference>
<evidence type="ECO:0000259" key="4">
    <source>
        <dbReference type="Pfam" id="PF08241"/>
    </source>
</evidence>
<keyword evidence="2" id="KW-0808">Transferase</keyword>
<dbReference type="PANTHER" id="PTHR43464:SF19">
    <property type="entry name" value="UBIQUINONE BIOSYNTHESIS O-METHYLTRANSFERASE, MITOCHONDRIAL"/>
    <property type="match status" value="1"/>
</dbReference>
<keyword evidence="3" id="KW-0949">S-adenosyl-L-methionine</keyword>
<dbReference type="PANTHER" id="PTHR43464">
    <property type="entry name" value="METHYLTRANSFERASE"/>
    <property type="match status" value="1"/>
</dbReference>
<dbReference type="GO" id="GO:0032259">
    <property type="term" value="P:methylation"/>
    <property type="evidence" value="ECO:0007669"/>
    <property type="project" value="UniProtKB-KW"/>
</dbReference>
<reference evidence="5 6" key="1">
    <citation type="submission" date="2017-07" db="EMBL/GenBank/DDBJ databases">
        <title>Draft Genome Sequences of Select Purple Nonsulfur Bacteria.</title>
        <authorList>
            <person name="Lasarre B."/>
            <person name="Mckinlay J.B."/>
        </authorList>
    </citation>
    <scope>NUCLEOTIDE SEQUENCE [LARGE SCALE GENOMIC DNA]</scope>
    <source>
        <strain evidence="5 6">DSM 11907</strain>
    </source>
</reference>
<keyword evidence="6" id="KW-1185">Reference proteome</keyword>
<gene>
    <name evidence="5" type="ORF">CH338_01365</name>
</gene>
<dbReference type="Pfam" id="PF08241">
    <property type="entry name" value="Methyltransf_11"/>
    <property type="match status" value="1"/>
</dbReference>
<dbReference type="InterPro" id="IPR029063">
    <property type="entry name" value="SAM-dependent_MTases_sf"/>
</dbReference>
<evidence type="ECO:0000313" key="6">
    <source>
        <dbReference type="Proteomes" id="UP000248863"/>
    </source>
</evidence>
<dbReference type="EMBL" id="NPEU01000006">
    <property type="protein sequence ID" value="RAI41980.1"/>
    <property type="molecule type" value="Genomic_DNA"/>
</dbReference>
<dbReference type="GO" id="GO:0008757">
    <property type="term" value="F:S-adenosylmethionine-dependent methyltransferase activity"/>
    <property type="evidence" value="ECO:0007669"/>
    <property type="project" value="InterPro"/>
</dbReference>
<dbReference type="Proteomes" id="UP000248863">
    <property type="component" value="Unassembled WGS sequence"/>
</dbReference>
<accession>A0A327KST4</accession>
<dbReference type="OrthoDB" id="9791837at2"/>
<dbReference type="CDD" id="cd02440">
    <property type="entry name" value="AdoMet_MTases"/>
    <property type="match status" value="1"/>
</dbReference>
<dbReference type="AlphaFoldDB" id="A0A327KST4"/>
<feature type="domain" description="Methyltransferase type 11" evidence="4">
    <location>
        <begin position="39"/>
        <end position="122"/>
    </location>
</feature>
<protein>
    <recommendedName>
        <fullName evidence="4">Methyltransferase type 11 domain-containing protein</fullName>
    </recommendedName>
</protein>
<sequence length="457" mass="49813">MSLDNGERQVAPTIDGIRADHVARYRWAAERLPAGSRVLDAGCGIGYGARILAEAGHKVVALDRSAEALAYGREHYDHEGIAWRTGDLSDLGVLPMLDAVVCFEAMEHLAEPIAFLREARRVAPRLLLSVPNELGMPFGRRGYAFHHRHYTPDQLGWHLARAGFEPSLCGWQADAVSPVMEEWTSTESYPRTLVVDAKRVAPALNLGPEPATPERAPRHVVILGLGPSLETFVDLVKRMGGASALCDEVWGINAVGDVIACDKIFHLDDVRIQQARAEASPTSNIAAMLRWMKRHPGPIYTSRTHPDFPGLVEYPLQDVLNSIGFAYLNSTAAYAVAYAIHIGVQEIGLFGLDFSYANSHQAEKGRGCVEFLLGIAHARGIRIGFPETTTLMDACAPNDERLYGYDTVHVDLAGGGDEPITVALRERETIATAAEIEARYDHARPTVPAEMLAKAAG</sequence>
<evidence type="ECO:0000256" key="3">
    <source>
        <dbReference type="ARBA" id="ARBA00022691"/>
    </source>
</evidence>
<comment type="caution">
    <text evidence="5">The sequence shown here is derived from an EMBL/GenBank/DDBJ whole genome shotgun (WGS) entry which is preliminary data.</text>
</comment>
<proteinExistence type="predicted"/>
<dbReference type="SUPFAM" id="SSF53335">
    <property type="entry name" value="S-adenosyl-L-methionine-dependent methyltransferases"/>
    <property type="match status" value="1"/>
</dbReference>
<evidence type="ECO:0000256" key="2">
    <source>
        <dbReference type="ARBA" id="ARBA00022679"/>
    </source>
</evidence>